<dbReference type="PANTHER" id="PTHR43788:SF8">
    <property type="entry name" value="DNA-BINDING PROTEIN SMUBP-2"/>
    <property type="match status" value="1"/>
</dbReference>
<feature type="domain" description="DNA2/NAM7 helicase helicase" evidence="6">
    <location>
        <begin position="166"/>
        <end position="210"/>
    </location>
</feature>
<dbReference type="Gene3D" id="3.40.960.10">
    <property type="entry name" value="VSR Endonuclease"/>
    <property type="match status" value="1"/>
</dbReference>
<accession>A0A1A8XIE9</accession>
<evidence type="ECO:0000256" key="5">
    <source>
        <dbReference type="ARBA" id="ARBA00022840"/>
    </source>
</evidence>
<dbReference type="Proteomes" id="UP000199169">
    <property type="component" value="Unassembled WGS sequence"/>
</dbReference>
<proteinExistence type="inferred from homology"/>
<dbReference type="Pfam" id="PF13087">
    <property type="entry name" value="AAA_12"/>
    <property type="match status" value="1"/>
</dbReference>
<protein>
    <submittedName>
        <fullName evidence="9">DNA helicase</fullName>
    </submittedName>
</protein>
<dbReference type="Gene3D" id="3.40.50.300">
    <property type="entry name" value="P-loop containing nucleotide triphosphate hydrolases"/>
    <property type="match status" value="2"/>
</dbReference>
<organism evidence="9 10">
    <name type="scientific">Candidatus Accumulibacter aalborgensis</name>
    <dbReference type="NCBI Taxonomy" id="1860102"/>
    <lineage>
        <taxon>Bacteria</taxon>
        <taxon>Pseudomonadati</taxon>
        <taxon>Pseudomonadota</taxon>
        <taxon>Betaproteobacteria</taxon>
        <taxon>Candidatus Accumulibacter</taxon>
    </lineage>
</organism>
<dbReference type="Pfam" id="PF18741">
    <property type="entry name" value="MTES_1575"/>
    <property type="match status" value="1"/>
</dbReference>
<sequence>MEYARRLHAVKPLVVERDALTARLALVAPGWAEQITHRVPPHHEGTVPGDVAMAGTWRQLHDTLAERDKLDADDLQRQIDRTRETLHQMTEWLIDAKAWGKQLERLQGNHSIRQALVGWLDTTKRLVSTRQLDGRQSLLAEARRLMKRCADAVRVWIMPISIMAESFDPTTTRFDVVIIDEASQADLNALIPLYLGKPVIVVGDHEQVTPLGVGKGQIILDNLRKSMVQDIPNSHLFDNLSSIYDVGRQSFGDAIRLVEHFRCVPEIITFSNQLSYGGKIKPLRESNSTDLKPACVGWRVDGVREGDTNKAEARRIIDTIKAMIQHPRYADKSIGIISLLGEAQALLIQSMLHKEIPGVEIEQRRIQAGISGEFQGDERDIMFLSMVDSPASEGTLRATGEGAFELIKKRYNVAASRARDQMWVMHSFDPDVHLKSTDLRLKLLQHVRAPLALLHAFNQEVGKTESPFERAVLKRLTDAGYRVKSQWQVGYYRIDMVVEGAGKRLAVECDGDRYHPMEKLADDMERQSILERLGWQFVRIRGSAFFRNPELAMRPLFDRLEELAIPPEANIDQAPASDMTLIDELDDLIRDGFTADIVPAPMPTRSPRAPSALPVR</sequence>
<dbReference type="InterPro" id="IPR050534">
    <property type="entry name" value="Coronavir_polyprotein_1ab"/>
</dbReference>
<dbReference type="CDD" id="cd18808">
    <property type="entry name" value="SF1_C_Upf1"/>
    <property type="match status" value="1"/>
</dbReference>
<keyword evidence="2" id="KW-0547">Nucleotide-binding</keyword>
<dbReference type="InterPro" id="IPR049468">
    <property type="entry name" value="Restrct_endonuc-II-like_dom"/>
</dbReference>
<evidence type="ECO:0000259" key="8">
    <source>
        <dbReference type="Pfam" id="PF18741"/>
    </source>
</evidence>
<reference evidence="9 10" key="1">
    <citation type="submission" date="2016-06" db="EMBL/GenBank/DDBJ databases">
        <authorList>
            <person name="Kjaerup R.B."/>
            <person name="Dalgaard T.S."/>
            <person name="Juul-Madsen H.R."/>
        </authorList>
    </citation>
    <scope>NUCLEOTIDE SEQUENCE [LARGE SCALE GENOMIC DNA]</scope>
    <source>
        <strain evidence="9">3</strain>
    </source>
</reference>
<dbReference type="InterPro" id="IPR027417">
    <property type="entry name" value="P-loop_NTPase"/>
</dbReference>
<evidence type="ECO:0000313" key="9">
    <source>
        <dbReference type="EMBL" id="SBT03718.1"/>
    </source>
</evidence>
<keyword evidence="10" id="KW-1185">Reference proteome</keyword>
<dbReference type="InterPro" id="IPR011335">
    <property type="entry name" value="Restrct_endonuc-II-like"/>
</dbReference>
<feature type="domain" description="Restriction endonuclease type II-like" evidence="8">
    <location>
        <begin position="468"/>
        <end position="560"/>
    </location>
</feature>
<evidence type="ECO:0000259" key="6">
    <source>
        <dbReference type="Pfam" id="PF13086"/>
    </source>
</evidence>
<dbReference type="Pfam" id="PF13086">
    <property type="entry name" value="AAA_11"/>
    <property type="match status" value="1"/>
</dbReference>
<dbReference type="STRING" id="1860102.ACCAA_1110012"/>
<dbReference type="InterPro" id="IPR047187">
    <property type="entry name" value="SF1_C_Upf1"/>
</dbReference>
<dbReference type="EMBL" id="FLQX01000015">
    <property type="protein sequence ID" value="SBT03718.1"/>
    <property type="molecule type" value="Genomic_DNA"/>
</dbReference>
<dbReference type="InterPro" id="IPR041677">
    <property type="entry name" value="DNA2/NAM7_AAA_11"/>
</dbReference>
<dbReference type="GO" id="GO:0043139">
    <property type="term" value="F:5'-3' DNA helicase activity"/>
    <property type="evidence" value="ECO:0007669"/>
    <property type="project" value="TreeGrafter"/>
</dbReference>
<dbReference type="GO" id="GO:0016787">
    <property type="term" value="F:hydrolase activity"/>
    <property type="evidence" value="ECO:0007669"/>
    <property type="project" value="UniProtKB-KW"/>
</dbReference>
<evidence type="ECO:0000256" key="1">
    <source>
        <dbReference type="ARBA" id="ARBA00007913"/>
    </source>
</evidence>
<dbReference type="RefSeq" id="WP_186405611.1">
    <property type="nucleotide sequence ID" value="NZ_FLQX01000015.1"/>
</dbReference>
<evidence type="ECO:0000313" key="10">
    <source>
        <dbReference type="Proteomes" id="UP000199169"/>
    </source>
</evidence>
<evidence type="ECO:0000259" key="7">
    <source>
        <dbReference type="Pfam" id="PF13087"/>
    </source>
</evidence>
<feature type="domain" description="DNA2/NAM7 helicase-like C-terminal" evidence="7">
    <location>
        <begin position="254"/>
        <end position="425"/>
    </location>
</feature>
<gene>
    <name evidence="9" type="ORF">ACCAA_1110012</name>
</gene>
<dbReference type="AlphaFoldDB" id="A0A1A8XIE9"/>
<keyword evidence="3" id="KW-0378">Hydrolase</keyword>
<name>A0A1A8XIE9_9PROT</name>
<dbReference type="InterPro" id="IPR041679">
    <property type="entry name" value="DNA2/NAM7-like_C"/>
</dbReference>
<keyword evidence="5" id="KW-0067">ATP-binding</keyword>
<evidence type="ECO:0000256" key="3">
    <source>
        <dbReference type="ARBA" id="ARBA00022801"/>
    </source>
</evidence>
<evidence type="ECO:0000256" key="2">
    <source>
        <dbReference type="ARBA" id="ARBA00022741"/>
    </source>
</evidence>
<comment type="similarity">
    <text evidence="1">Belongs to the DNA2/NAM7 helicase family.</text>
</comment>
<dbReference type="SUPFAM" id="SSF52540">
    <property type="entry name" value="P-loop containing nucleoside triphosphate hydrolases"/>
    <property type="match status" value="1"/>
</dbReference>
<dbReference type="SUPFAM" id="SSF52980">
    <property type="entry name" value="Restriction endonuclease-like"/>
    <property type="match status" value="1"/>
</dbReference>
<dbReference type="PANTHER" id="PTHR43788">
    <property type="entry name" value="DNA2/NAM7 HELICASE FAMILY MEMBER"/>
    <property type="match status" value="1"/>
</dbReference>
<dbReference type="GO" id="GO:0005524">
    <property type="term" value="F:ATP binding"/>
    <property type="evidence" value="ECO:0007669"/>
    <property type="project" value="UniProtKB-KW"/>
</dbReference>
<keyword evidence="4 9" id="KW-0347">Helicase</keyword>
<evidence type="ECO:0000256" key="4">
    <source>
        <dbReference type="ARBA" id="ARBA00022806"/>
    </source>
</evidence>